<keyword evidence="2" id="KW-0812">Transmembrane</keyword>
<keyword evidence="2" id="KW-0472">Membrane</keyword>
<sequence>MHEEVVTTRIYSAAQREQVLSNLHAMSRNVGRLRNGSQGTTANNLREALRIRLSILNDNVQGFVSSQDIDRRDRYNSMEVLLDDVANATSGLPSVVAEHMNQTIANMRSNLAKLNVGLRGQARKEVEQLLDEELQSLRADLRGQEVLPSSYCGSCYGAAADPSRCCNTCDDIRAVYRERRWGFPDANSFEQCRREARLRHSRIDDGEGCNLFGTMEVARVTGTLNIAPTSMRLPGASTGQWAGAAPAEMGHFNVTHHIKRLSFGTDFPGQQNPLDDVWTFSPGGAAVSRYFLKVVPTTYEFLDGQTVHTNQFSVTQYFKALDLSASRAMMPRVSFTFELTPLKVKKTEQRAGSFLGFLTRSAAVIGGVFTVAGILDSALYFSSKQLVKMQLDKVS</sequence>
<dbReference type="Pfam" id="PF07970">
    <property type="entry name" value="COPIIcoated_ERV"/>
    <property type="match status" value="1"/>
</dbReference>
<comment type="similarity">
    <text evidence="1">Belongs to the ERGIC family.</text>
</comment>
<dbReference type="PANTHER" id="PTHR10984">
    <property type="entry name" value="ENDOPLASMIC RETICULUM-GOLGI INTERMEDIATE COMPARTMENT PROTEIN"/>
    <property type="match status" value="1"/>
</dbReference>
<evidence type="ECO:0000313" key="4">
    <source>
        <dbReference type="EMBL" id="CAE0100018.1"/>
    </source>
</evidence>
<gene>
    <name evidence="4" type="ORF">HERI1096_LOCUS1945</name>
</gene>
<dbReference type="GO" id="GO:0005783">
    <property type="term" value="C:endoplasmic reticulum"/>
    <property type="evidence" value="ECO:0007669"/>
    <property type="project" value="TreeGrafter"/>
</dbReference>
<evidence type="ECO:0000259" key="3">
    <source>
        <dbReference type="Pfam" id="PF07970"/>
    </source>
</evidence>
<evidence type="ECO:0000256" key="1">
    <source>
        <dbReference type="ARBA" id="ARBA00005648"/>
    </source>
</evidence>
<name>A0A7S3ES58_9EUKA</name>
<feature type="domain" description="Endoplasmic reticulum vesicle transporter C-terminal" evidence="3">
    <location>
        <begin position="155"/>
        <end position="376"/>
    </location>
</feature>
<dbReference type="PANTHER" id="PTHR10984:SF25">
    <property type="entry name" value="ENDOPLASMIC RETICULUM-GOLGI INTERMEDIATE COMPARTMENT PROTEIN 3"/>
    <property type="match status" value="1"/>
</dbReference>
<dbReference type="AlphaFoldDB" id="A0A7S3ES58"/>
<accession>A0A7S3ES58</accession>
<evidence type="ECO:0000256" key="2">
    <source>
        <dbReference type="SAM" id="Phobius"/>
    </source>
</evidence>
<feature type="transmembrane region" description="Helical" evidence="2">
    <location>
        <begin position="362"/>
        <end position="381"/>
    </location>
</feature>
<dbReference type="InterPro" id="IPR045888">
    <property type="entry name" value="Erv"/>
</dbReference>
<protein>
    <recommendedName>
        <fullName evidence="3">Endoplasmic reticulum vesicle transporter C-terminal domain-containing protein</fullName>
    </recommendedName>
</protein>
<organism evidence="4">
    <name type="scientific">Haptolina ericina</name>
    <dbReference type="NCBI Taxonomy" id="156174"/>
    <lineage>
        <taxon>Eukaryota</taxon>
        <taxon>Haptista</taxon>
        <taxon>Haptophyta</taxon>
        <taxon>Prymnesiophyceae</taxon>
        <taxon>Prymnesiales</taxon>
        <taxon>Prymnesiaceae</taxon>
        <taxon>Haptolina</taxon>
    </lineage>
</organism>
<dbReference type="GO" id="GO:0030134">
    <property type="term" value="C:COPII-coated ER to Golgi transport vesicle"/>
    <property type="evidence" value="ECO:0007669"/>
    <property type="project" value="TreeGrafter"/>
</dbReference>
<dbReference type="InterPro" id="IPR012936">
    <property type="entry name" value="Erv_C"/>
</dbReference>
<reference evidence="4" key="1">
    <citation type="submission" date="2021-01" db="EMBL/GenBank/DDBJ databases">
        <authorList>
            <person name="Corre E."/>
            <person name="Pelletier E."/>
            <person name="Niang G."/>
            <person name="Scheremetjew M."/>
            <person name="Finn R."/>
            <person name="Kale V."/>
            <person name="Holt S."/>
            <person name="Cochrane G."/>
            <person name="Meng A."/>
            <person name="Brown T."/>
            <person name="Cohen L."/>
        </authorList>
    </citation>
    <scope>NUCLEOTIDE SEQUENCE</scope>
    <source>
        <strain evidence="4">CCMP281</strain>
    </source>
</reference>
<keyword evidence="2" id="KW-1133">Transmembrane helix</keyword>
<dbReference type="EMBL" id="HBHX01003460">
    <property type="protein sequence ID" value="CAE0100018.1"/>
    <property type="molecule type" value="Transcribed_RNA"/>
</dbReference>
<proteinExistence type="inferred from homology"/>